<proteinExistence type="predicted"/>
<accession>A0A6M3KVM7</accession>
<dbReference type="EMBL" id="MT142568">
    <property type="protein sequence ID" value="QJA85338.1"/>
    <property type="molecule type" value="Genomic_DNA"/>
</dbReference>
<evidence type="ECO:0000313" key="1">
    <source>
        <dbReference type="EMBL" id="QJA85338.1"/>
    </source>
</evidence>
<sequence>MSHTVTVKMIADQYITIDGQEYNIHDIATIYIDSDGQIMKVALNKMDKELMGILNQRGVQPC</sequence>
<protein>
    <submittedName>
        <fullName evidence="1">Uncharacterized protein</fullName>
    </submittedName>
</protein>
<gene>
    <name evidence="1" type="ORF">MM415B02231_0009</name>
</gene>
<dbReference type="AlphaFoldDB" id="A0A6M3KVM7"/>
<organism evidence="1">
    <name type="scientific">viral metagenome</name>
    <dbReference type="NCBI Taxonomy" id="1070528"/>
    <lineage>
        <taxon>unclassified sequences</taxon>
        <taxon>metagenomes</taxon>
        <taxon>organismal metagenomes</taxon>
    </lineage>
</organism>
<name>A0A6M3KVM7_9ZZZZ</name>
<reference evidence="1" key="1">
    <citation type="submission" date="2020-03" db="EMBL/GenBank/DDBJ databases">
        <title>The deep terrestrial virosphere.</title>
        <authorList>
            <person name="Holmfeldt K."/>
            <person name="Nilsson E."/>
            <person name="Simone D."/>
            <person name="Lopez-Fernandez M."/>
            <person name="Wu X."/>
            <person name="de Brujin I."/>
            <person name="Lundin D."/>
            <person name="Andersson A."/>
            <person name="Bertilsson S."/>
            <person name="Dopson M."/>
        </authorList>
    </citation>
    <scope>NUCLEOTIDE SEQUENCE</scope>
    <source>
        <strain evidence="1">MM415B02231</strain>
    </source>
</reference>